<feature type="binding site" evidence="4">
    <location>
        <position position="194"/>
    </location>
    <ligand>
        <name>Mg(2+)</name>
        <dbReference type="ChEBI" id="CHEBI:18420"/>
        <label>1</label>
    </ligand>
</feature>
<proteinExistence type="predicted"/>
<feature type="site" description="Interaction with DNA substrate" evidence="5">
    <location>
        <position position="195"/>
    </location>
</feature>
<dbReference type="CDD" id="cd09076">
    <property type="entry name" value="L1-EN"/>
    <property type="match status" value="1"/>
</dbReference>
<dbReference type="GO" id="GO:0005634">
    <property type="term" value="C:nucleus"/>
    <property type="evidence" value="ECO:0007669"/>
    <property type="project" value="TreeGrafter"/>
</dbReference>
<feature type="site" description="Important for catalytic activity" evidence="5">
    <location>
        <position position="170"/>
    </location>
</feature>
<dbReference type="InterPro" id="IPR004808">
    <property type="entry name" value="AP_endonuc_1"/>
</dbReference>
<feature type="site" description="Transition state stabilizer" evidence="5">
    <location>
        <position position="109"/>
    </location>
</feature>
<feature type="binding site" evidence="4">
    <location>
        <position position="195"/>
    </location>
    <ligand>
        <name>Mg(2+)</name>
        <dbReference type="ChEBI" id="CHEBI:18420"/>
        <label>1</label>
    </ligand>
</feature>
<keyword evidence="4" id="KW-0464">Manganese</keyword>
<name>A0AAD1RRC8_PELCU</name>
<dbReference type="GO" id="GO:0006284">
    <property type="term" value="P:base-excision repair"/>
    <property type="evidence" value="ECO:0007669"/>
    <property type="project" value="TreeGrafter"/>
</dbReference>
<reference evidence="6" key="1">
    <citation type="submission" date="2022-03" db="EMBL/GenBank/DDBJ databases">
        <authorList>
            <person name="Alioto T."/>
            <person name="Alioto T."/>
            <person name="Gomez Garrido J."/>
        </authorList>
    </citation>
    <scope>NUCLEOTIDE SEQUENCE</scope>
</reference>
<evidence type="ECO:0000313" key="6">
    <source>
        <dbReference type="EMBL" id="CAH2276730.1"/>
    </source>
</evidence>
<dbReference type="SUPFAM" id="SSF56219">
    <property type="entry name" value="DNase I-like"/>
    <property type="match status" value="1"/>
</dbReference>
<dbReference type="AlphaFoldDB" id="A0AAD1RRC8"/>
<sequence length="217" mass="25417">MRQETHLRAAKTHRLMDRRFPDSFHSTHPTARKAGVAILLASDLHFHRSDTMADPNGRYLFVKGTVAQKTYTFASIYAPNTKQAKFFRNTLLKLANFTEDALMVGGNFNTPLDPILDSSIGHSSIPQTAIRTIRRILRDMRLVDTWRILHPEDRDYTHYSAMHNRHARIDYLFIQQEELQRLLEADIRPTPWSDHSAVYMRMESPLYRPTRTIWRLN</sequence>
<organism evidence="6 7">
    <name type="scientific">Pelobates cultripes</name>
    <name type="common">Western spadefoot toad</name>
    <dbReference type="NCBI Taxonomy" id="61616"/>
    <lineage>
        <taxon>Eukaryota</taxon>
        <taxon>Metazoa</taxon>
        <taxon>Chordata</taxon>
        <taxon>Craniata</taxon>
        <taxon>Vertebrata</taxon>
        <taxon>Euteleostomi</taxon>
        <taxon>Amphibia</taxon>
        <taxon>Batrachia</taxon>
        <taxon>Anura</taxon>
        <taxon>Pelobatoidea</taxon>
        <taxon>Pelobatidae</taxon>
        <taxon>Pelobates</taxon>
    </lineage>
</organism>
<dbReference type="GO" id="GO:0003906">
    <property type="term" value="F:DNA-(apurinic or apyrimidinic site) endonuclease activity"/>
    <property type="evidence" value="ECO:0007669"/>
    <property type="project" value="TreeGrafter"/>
</dbReference>
<keyword evidence="1 4" id="KW-0479">Metal-binding</keyword>
<dbReference type="GO" id="GO:0008081">
    <property type="term" value="F:phosphoric diester hydrolase activity"/>
    <property type="evidence" value="ECO:0007669"/>
    <property type="project" value="TreeGrafter"/>
</dbReference>
<evidence type="ECO:0000256" key="2">
    <source>
        <dbReference type="ARBA" id="ARBA00022801"/>
    </source>
</evidence>
<keyword evidence="7" id="KW-1185">Reference proteome</keyword>
<feature type="binding site" evidence="4">
    <location>
        <position position="109"/>
    </location>
    <ligand>
        <name>Mg(2+)</name>
        <dbReference type="ChEBI" id="CHEBI:18420"/>
        <label>1</label>
    </ligand>
</feature>
<dbReference type="PANTHER" id="PTHR22748:SF26">
    <property type="entry name" value="ENDONUCLEASE_EXONUCLEASE_PHOSPHATASE DOMAIN-CONTAINING PROTEIN"/>
    <property type="match status" value="1"/>
</dbReference>
<evidence type="ECO:0000256" key="4">
    <source>
        <dbReference type="PIRSR" id="PIRSR604808-2"/>
    </source>
</evidence>
<keyword evidence="2" id="KW-0378">Hydrolase</keyword>
<dbReference type="EMBL" id="OW240914">
    <property type="protein sequence ID" value="CAH2276730.1"/>
    <property type="molecule type" value="Genomic_DNA"/>
</dbReference>
<evidence type="ECO:0000256" key="3">
    <source>
        <dbReference type="ARBA" id="ARBA00022842"/>
    </source>
</evidence>
<dbReference type="GO" id="GO:0046872">
    <property type="term" value="F:metal ion binding"/>
    <property type="evidence" value="ECO:0007669"/>
    <property type="project" value="UniProtKB-KW"/>
</dbReference>
<dbReference type="PANTHER" id="PTHR22748">
    <property type="entry name" value="AP ENDONUCLEASE"/>
    <property type="match status" value="1"/>
</dbReference>
<gene>
    <name evidence="6" type="ORF">PECUL_23A061506</name>
</gene>
<comment type="cofactor">
    <cofactor evidence="4">
        <name>Mg(2+)</name>
        <dbReference type="ChEBI" id="CHEBI:18420"/>
    </cofactor>
    <cofactor evidence="4">
        <name>Mn(2+)</name>
        <dbReference type="ChEBI" id="CHEBI:29035"/>
    </cofactor>
    <text evidence="4">Probably binds two magnesium or manganese ions per subunit.</text>
</comment>
<protein>
    <recommendedName>
        <fullName evidence="8">Endonuclease/exonuclease/phosphatase domain-containing protein</fullName>
    </recommendedName>
</protein>
<evidence type="ECO:0000256" key="1">
    <source>
        <dbReference type="ARBA" id="ARBA00022723"/>
    </source>
</evidence>
<evidence type="ECO:0000256" key="5">
    <source>
        <dbReference type="PIRSR" id="PIRSR604808-3"/>
    </source>
</evidence>
<accession>A0AAD1RRC8</accession>
<evidence type="ECO:0000313" key="7">
    <source>
        <dbReference type="Proteomes" id="UP001295444"/>
    </source>
</evidence>
<dbReference type="InterPro" id="IPR036691">
    <property type="entry name" value="Endo/exonu/phosph_ase_sf"/>
</dbReference>
<dbReference type="Proteomes" id="UP001295444">
    <property type="component" value="Chromosome 03"/>
</dbReference>
<evidence type="ECO:0008006" key="8">
    <source>
        <dbReference type="Google" id="ProtNLM"/>
    </source>
</evidence>
<keyword evidence="3 4" id="KW-0460">Magnesium</keyword>
<dbReference type="Gene3D" id="3.60.10.10">
    <property type="entry name" value="Endonuclease/exonuclease/phosphatase"/>
    <property type="match status" value="1"/>
</dbReference>
<dbReference type="GO" id="GO:0008311">
    <property type="term" value="F:double-stranded DNA 3'-5' DNA exonuclease activity"/>
    <property type="evidence" value="ECO:0007669"/>
    <property type="project" value="TreeGrafter"/>
</dbReference>